<name>A0A2A6CFH6_PRIPA</name>
<evidence type="ECO:0000313" key="1">
    <source>
        <dbReference type="EnsemblMetazoa" id="PPA44845.1"/>
    </source>
</evidence>
<keyword evidence="2" id="KW-1185">Reference proteome</keyword>
<evidence type="ECO:0000313" key="2">
    <source>
        <dbReference type="Proteomes" id="UP000005239"/>
    </source>
</evidence>
<accession>A0A2A6CFH6</accession>
<accession>A0A8R1UZS4</accession>
<dbReference type="EnsemblMetazoa" id="PPA44845.1">
    <property type="protein sequence ID" value="PPA44845.1"/>
    <property type="gene ID" value="WBGene00283214"/>
</dbReference>
<gene>
    <name evidence="1" type="primary">WBGene00283214</name>
</gene>
<sequence>MLSKLNVMLRVLHQIPRGVVEAPWSVVRVYKIPVLPSLIALVASSLVAESLVSSSASTIPPLSSLGISGGRGESLPRIALAARDASMTSPPSSLRQLRQGRSHLHWIPDEERDRRVKGTRILLVASLLLMVTHSGASLCFSTWLFSASPVHRPFNILETNKLFYEEYLNEIKD</sequence>
<proteinExistence type="predicted"/>
<reference evidence="2" key="1">
    <citation type="journal article" date="2008" name="Nat. Genet.">
        <title>The Pristionchus pacificus genome provides a unique perspective on nematode lifestyle and parasitism.</title>
        <authorList>
            <person name="Dieterich C."/>
            <person name="Clifton S.W."/>
            <person name="Schuster L.N."/>
            <person name="Chinwalla A."/>
            <person name="Delehaunty K."/>
            <person name="Dinkelacker I."/>
            <person name="Fulton L."/>
            <person name="Fulton R."/>
            <person name="Godfrey J."/>
            <person name="Minx P."/>
            <person name="Mitreva M."/>
            <person name="Roeseler W."/>
            <person name="Tian H."/>
            <person name="Witte H."/>
            <person name="Yang S.P."/>
            <person name="Wilson R.K."/>
            <person name="Sommer R.J."/>
        </authorList>
    </citation>
    <scope>NUCLEOTIDE SEQUENCE [LARGE SCALE GENOMIC DNA]</scope>
    <source>
        <strain evidence="2">PS312</strain>
    </source>
</reference>
<dbReference type="Proteomes" id="UP000005239">
    <property type="component" value="Unassembled WGS sequence"/>
</dbReference>
<organism evidence="1 2">
    <name type="scientific">Pristionchus pacificus</name>
    <name type="common">Parasitic nematode worm</name>
    <dbReference type="NCBI Taxonomy" id="54126"/>
    <lineage>
        <taxon>Eukaryota</taxon>
        <taxon>Metazoa</taxon>
        <taxon>Ecdysozoa</taxon>
        <taxon>Nematoda</taxon>
        <taxon>Chromadorea</taxon>
        <taxon>Rhabditida</taxon>
        <taxon>Rhabditina</taxon>
        <taxon>Diplogasteromorpha</taxon>
        <taxon>Diplogasteroidea</taxon>
        <taxon>Neodiplogasteridae</taxon>
        <taxon>Pristionchus</taxon>
    </lineage>
</organism>
<dbReference type="AlphaFoldDB" id="A0A2A6CFH6"/>
<protein>
    <submittedName>
        <fullName evidence="1">Uncharacterized protein</fullName>
    </submittedName>
</protein>
<reference evidence="1" key="2">
    <citation type="submission" date="2022-06" db="UniProtKB">
        <authorList>
            <consortium name="EnsemblMetazoa"/>
        </authorList>
    </citation>
    <scope>IDENTIFICATION</scope>
    <source>
        <strain evidence="1">PS312</strain>
    </source>
</reference>